<feature type="region of interest" description="Disordered" evidence="5">
    <location>
        <begin position="270"/>
        <end position="293"/>
    </location>
</feature>
<evidence type="ECO:0000256" key="4">
    <source>
        <dbReference type="SAM" id="Coils"/>
    </source>
</evidence>
<sequence length="455" mass="50773">MMEIDGQDGGANLLSLTVHGLKESLGEALALKRTEEDTAKIKAALTDAAIHLIDLRRLCRNFYLAEDKVKAETDEAKAPLDKATLELNNLLYERDHFLREIRACREFKTKFPGIELQAEEVFWKNASEEQKSDAKLKEDPHQLLLARLRLELAQRKELVEKLSTLQAQKQQLAEKVTERRKFLETISAQLKSVKKAALPVEQSLGLARQSEIKQHRLAELLPGPLYVLYTQLLAYKEAVDDGLDVEVLGSSKEAEALALLEVSKVLTSRRSPLEGSEEEEGRRKRQRTGDEMEQNMYQTHPLLVSLQVRGQEGNQKNDVVVRVRFEYLRQLNLVAAQAVTLDGKADGSGILKRVFPDDVGEEAPTEAVKALMGGTFQFDSSRPFRPFKWAQHLAGIDVLASTAPLLQLTAQAASGVGNVKEMLKQNALTAGLATFRQQRRVHTVIDALRAAAKGK</sequence>
<dbReference type="Pfam" id="PF09766">
    <property type="entry name" value="FmiP_Thoc5"/>
    <property type="match status" value="1"/>
</dbReference>
<evidence type="ECO:0000256" key="2">
    <source>
        <dbReference type="ARBA" id="ARBA00008044"/>
    </source>
</evidence>
<dbReference type="OrthoDB" id="20582at2759"/>
<comment type="subcellular location">
    <subcellularLocation>
        <location evidence="1">Nucleus</location>
    </subcellularLocation>
</comment>
<dbReference type="AlphaFoldDB" id="A0A1Y1I8Q1"/>
<dbReference type="PANTHER" id="PTHR13375">
    <property type="entry name" value="FMS INTERACTING PROTEIN"/>
    <property type="match status" value="1"/>
</dbReference>
<proteinExistence type="inferred from homology"/>
<organism evidence="6 7">
    <name type="scientific">Klebsormidium nitens</name>
    <name type="common">Green alga</name>
    <name type="synonym">Ulothrix nitens</name>
    <dbReference type="NCBI Taxonomy" id="105231"/>
    <lineage>
        <taxon>Eukaryota</taxon>
        <taxon>Viridiplantae</taxon>
        <taxon>Streptophyta</taxon>
        <taxon>Klebsormidiophyceae</taxon>
        <taxon>Klebsormidiales</taxon>
        <taxon>Klebsormidiaceae</taxon>
        <taxon>Klebsormidium</taxon>
    </lineage>
</organism>
<accession>A0A1Y1I8Q1</accession>
<evidence type="ECO:0000313" key="7">
    <source>
        <dbReference type="Proteomes" id="UP000054558"/>
    </source>
</evidence>
<dbReference type="InterPro" id="IPR019163">
    <property type="entry name" value="THO_Thoc5"/>
</dbReference>
<dbReference type="GO" id="GO:0000445">
    <property type="term" value="C:THO complex part of transcription export complex"/>
    <property type="evidence" value="ECO:0000318"/>
    <property type="project" value="GO_Central"/>
</dbReference>
<evidence type="ECO:0000256" key="1">
    <source>
        <dbReference type="ARBA" id="ARBA00004123"/>
    </source>
</evidence>
<gene>
    <name evidence="6" type="ORF">KFL_003200050</name>
</gene>
<keyword evidence="3" id="KW-0539">Nucleus</keyword>
<dbReference type="PANTHER" id="PTHR13375:SF3">
    <property type="entry name" value="THO COMPLEX SUBUNIT 5 HOMOLOG"/>
    <property type="match status" value="1"/>
</dbReference>
<feature type="coiled-coil region" evidence="4">
    <location>
        <begin position="145"/>
        <end position="175"/>
    </location>
</feature>
<dbReference type="OMA" id="SKYPNID"/>
<dbReference type="Proteomes" id="UP000054558">
    <property type="component" value="Unassembled WGS sequence"/>
</dbReference>
<name>A0A1Y1I8Q1_KLENI</name>
<dbReference type="GO" id="GO:0006406">
    <property type="term" value="P:mRNA export from nucleus"/>
    <property type="evidence" value="ECO:0000318"/>
    <property type="project" value="GO_Central"/>
</dbReference>
<protein>
    <submittedName>
        <fullName evidence="6">THO complex subunit 5</fullName>
    </submittedName>
</protein>
<dbReference type="GO" id="GO:0003729">
    <property type="term" value="F:mRNA binding"/>
    <property type="evidence" value="ECO:0000318"/>
    <property type="project" value="GO_Central"/>
</dbReference>
<dbReference type="STRING" id="105231.A0A1Y1I8Q1"/>
<reference evidence="6 7" key="1">
    <citation type="journal article" date="2014" name="Nat. Commun.">
        <title>Klebsormidium flaccidum genome reveals primary factors for plant terrestrial adaptation.</title>
        <authorList>
            <person name="Hori K."/>
            <person name="Maruyama F."/>
            <person name="Fujisawa T."/>
            <person name="Togashi T."/>
            <person name="Yamamoto N."/>
            <person name="Seo M."/>
            <person name="Sato S."/>
            <person name="Yamada T."/>
            <person name="Mori H."/>
            <person name="Tajima N."/>
            <person name="Moriyama T."/>
            <person name="Ikeuchi M."/>
            <person name="Watanabe M."/>
            <person name="Wada H."/>
            <person name="Kobayashi K."/>
            <person name="Saito M."/>
            <person name="Masuda T."/>
            <person name="Sasaki-Sekimoto Y."/>
            <person name="Mashiguchi K."/>
            <person name="Awai K."/>
            <person name="Shimojima M."/>
            <person name="Masuda S."/>
            <person name="Iwai M."/>
            <person name="Nobusawa T."/>
            <person name="Narise T."/>
            <person name="Kondo S."/>
            <person name="Saito H."/>
            <person name="Sato R."/>
            <person name="Murakawa M."/>
            <person name="Ihara Y."/>
            <person name="Oshima-Yamada Y."/>
            <person name="Ohtaka K."/>
            <person name="Satoh M."/>
            <person name="Sonobe K."/>
            <person name="Ishii M."/>
            <person name="Ohtani R."/>
            <person name="Kanamori-Sato M."/>
            <person name="Honoki R."/>
            <person name="Miyazaki D."/>
            <person name="Mochizuki H."/>
            <person name="Umetsu J."/>
            <person name="Higashi K."/>
            <person name="Shibata D."/>
            <person name="Kamiya Y."/>
            <person name="Sato N."/>
            <person name="Nakamura Y."/>
            <person name="Tabata S."/>
            <person name="Ida S."/>
            <person name="Kurokawa K."/>
            <person name="Ohta H."/>
        </authorList>
    </citation>
    <scope>NUCLEOTIDE SEQUENCE [LARGE SCALE GENOMIC DNA]</scope>
    <source>
        <strain evidence="6 7">NIES-2285</strain>
    </source>
</reference>
<evidence type="ECO:0000313" key="6">
    <source>
        <dbReference type="EMBL" id="GAQ86913.1"/>
    </source>
</evidence>
<keyword evidence="4" id="KW-0175">Coiled coil</keyword>
<dbReference type="EMBL" id="DF237269">
    <property type="protein sequence ID" value="GAQ86913.1"/>
    <property type="molecule type" value="Genomic_DNA"/>
</dbReference>
<keyword evidence="7" id="KW-1185">Reference proteome</keyword>
<evidence type="ECO:0000256" key="5">
    <source>
        <dbReference type="SAM" id="MobiDB-lite"/>
    </source>
</evidence>
<comment type="similarity">
    <text evidence="2">Belongs to the THOC5 family.</text>
</comment>
<evidence type="ECO:0000256" key="3">
    <source>
        <dbReference type="ARBA" id="ARBA00023242"/>
    </source>
</evidence>